<comment type="caution">
    <text evidence="2">The sequence shown here is derived from an EMBL/GenBank/DDBJ whole genome shotgun (WGS) entry which is preliminary data.</text>
</comment>
<organism evidence="2 3">
    <name type="scientific">Rhizophagus irregularis</name>
    <dbReference type="NCBI Taxonomy" id="588596"/>
    <lineage>
        <taxon>Eukaryota</taxon>
        <taxon>Fungi</taxon>
        <taxon>Fungi incertae sedis</taxon>
        <taxon>Mucoromycota</taxon>
        <taxon>Glomeromycotina</taxon>
        <taxon>Glomeromycetes</taxon>
        <taxon>Glomerales</taxon>
        <taxon>Glomeraceae</taxon>
        <taxon>Rhizophagus</taxon>
    </lineage>
</organism>
<evidence type="ECO:0000313" key="3">
    <source>
        <dbReference type="Proteomes" id="UP000234323"/>
    </source>
</evidence>
<evidence type="ECO:0000313" key="2">
    <source>
        <dbReference type="EMBL" id="PKY55351.1"/>
    </source>
</evidence>
<feature type="compositionally biased region" description="Basic residues" evidence="1">
    <location>
        <begin position="190"/>
        <end position="199"/>
    </location>
</feature>
<feature type="region of interest" description="Disordered" evidence="1">
    <location>
        <begin position="186"/>
        <end position="220"/>
    </location>
</feature>
<dbReference type="AlphaFoldDB" id="A0A2I1H8Z3"/>
<dbReference type="VEuPathDB" id="FungiDB:RhiirA1_542555"/>
<dbReference type="VEuPathDB" id="FungiDB:FUN_001146"/>
<accession>A0A2I1H8Z3</accession>
<dbReference type="Proteomes" id="UP000234323">
    <property type="component" value="Unassembled WGS sequence"/>
</dbReference>
<dbReference type="EMBL" id="LLXI01001832">
    <property type="protein sequence ID" value="PKY55351.1"/>
    <property type="molecule type" value="Genomic_DNA"/>
</dbReference>
<dbReference type="VEuPathDB" id="FungiDB:RhiirFUN_025370"/>
<name>A0A2I1H8Z3_9GLOM</name>
<sequence length="242" mass="28158">MLTDRSEPLKDKDDEFVKTSKKWFEQMSNSMAGYLRNTAKSAVNGDLESYIIMAIGKYLKLDNNVTLTDIYVSHILQRLGTSQSFGRELDDAFASVIIAKCGRSVLEELKKWTDDPHFKFPEWIMPGMRFVTETNLSKAVPLYDYINQMNQKMWLSSAIYDKNVPTSKVQMQALKACMEFQYMEENEEKKRKKKKRRNNKKESGFQNKKTKLDSNQYTGEKGRAEIGLTKKFQKLQKKDIVV</sequence>
<evidence type="ECO:0000256" key="1">
    <source>
        <dbReference type="SAM" id="MobiDB-lite"/>
    </source>
</evidence>
<reference evidence="2 3" key="1">
    <citation type="submission" date="2015-10" db="EMBL/GenBank/DDBJ databases">
        <title>Genome analyses suggest a sexual origin of heterokaryosis in a supposedly ancient asexual fungus.</title>
        <authorList>
            <person name="Ropars J."/>
            <person name="Sedzielewska K."/>
            <person name="Noel J."/>
            <person name="Charron P."/>
            <person name="Farinelli L."/>
            <person name="Marton T."/>
            <person name="Kruger M."/>
            <person name="Pelin A."/>
            <person name="Brachmann A."/>
            <person name="Corradi N."/>
        </authorList>
    </citation>
    <scope>NUCLEOTIDE SEQUENCE [LARGE SCALE GENOMIC DNA]</scope>
    <source>
        <strain evidence="2 3">A4</strain>
    </source>
</reference>
<protein>
    <submittedName>
        <fullName evidence="2">Uncharacterized protein</fullName>
    </submittedName>
</protein>
<proteinExistence type="predicted"/>
<keyword evidence="3" id="KW-1185">Reference proteome</keyword>
<gene>
    <name evidence="2" type="ORF">RhiirA4_474735</name>
</gene>